<dbReference type="InterPro" id="IPR046328">
    <property type="entry name" value="ETS_fam"/>
</dbReference>
<dbReference type="FunFam" id="1.10.10.10:FF:000586">
    <property type="entry name" value="Uncharacterized protein, isoform B"/>
    <property type="match status" value="1"/>
</dbReference>
<comment type="similarity">
    <text evidence="1 3">Belongs to the ETS family.</text>
</comment>
<dbReference type="SMART" id="SM00413">
    <property type="entry name" value="ETS"/>
    <property type="match status" value="1"/>
</dbReference>
<dbReference type="EMBL" id="CAKKLH010000179">
    <property type="protein sequence ID" value="CAH0105248.1"/>
    <property type="molecule type" value="Genomic_DNA"/>
</dbReference>
<dbReference type="InterPro" id="IPR036390">
    <property type="entry name" value="WH_DNA-bd_sf"/>
</dbReference>
<dbReference type="SUPFAM" id="SSF47769">
    <property type="entry name" value="SAM/Pointed domain"/>
    <property type="match status" value="1"/>
</dbReference>
<dbReference type="PROSITE" id="PS00346">
    <property type="entry name" value="ETS_DOMAIN_2"/>
    <property type="match status" value="1"/>
</dbReference>
<feature type="compositionally biased region" description="Low complexity" evidence="4">
    <location>
        <begin position="168"/>
        <end position="184"/>
    </location>
</feature>
<keyword evidence="3" id="KW-0539">Nucleus</keyword>
<dbReference type="GO" id="GO:0043565">
    <property type="term" value="F:sequence-specific DNA binding"/>
    <property type="evidence" value="ECO:0007669"/>
    <property type="project" value="InterPro"/>
</dbReference>
<dbReference type="OrthoDB" id="10067219at2759"/>
<dbReference type="AlphaFoldDB" id="A0A8J2RUS9"/>
<dbReference type="GO" id="GO:0000981">
    <property type="term" value="F:DNA-binding transcription factor activity, RNA polymerase II-specific"/>
    <property type="evidence" value="ECO:0007669"/>
    <property type="project" value="TreeGrafter"/>
</dbReference>
<evidence type="ECO:0000256" key="4">
    <source>
        <dbReference type="SAM" id="MobiDB-lite"/>
    </source>
</evidence>
<dbReference type="GO" id="GO:0005634">
    <property type="term" value="C:nucleus"/>
    <property type="evidence" value="ECO:0007669"/>
    <property type="project" value="UniProtKB-SubCell"/>
</dbReference>
<feature type="compositionally biased region" description="Low complexity" evidence="4">
    <location>
        <begin position="336"/>
        <end position="349"/>
    </location>
</feature>
<dbReference type="Gene3D" id="1.10.10.10">
    <property type="entry name" value="Winged helix-like DNA-binding domain superfamily/Winged helix DNA-binding domain"/>
    <property type="match status" value="1"/>
</dbReference>
<dbReference type="PROSITE" id="PS50061">
    <property type="entry name" value="ETS_DOMAIN_3"/>
    <property type="match status" value="1"/>
</dbReference>
<dbReference type="PROSITE" id="PS51433">
    <property type="entry name" value="PNT"/>
    <property type="match status" value="1"/>
</dbReference>
<gene>
    <name evidence="7" type="ORF">DGAL_LOCUS8268</name>
</gene>
<dbReference type="InterPro" id="IPR003118">
    <property type="entry name" value="Pointed_dom"/>
</dbReference>
<evidence type="ECO:0000256" key="2">
    <source>
        <dbReference type="ARBA" id="ARBA00023125"/>
    </source>
</evidence>
<dbReference type="InterPro" id="IPR036388">
    <property type="entry name" value="WH-like_DNA-bd_sf"/>
</dbReference>
<protein>
    <recommendedName>
        <fullName evidence="9">ETS-like protein pointed</fullName>
    </recommendedName>
</protein>
<evidence type="ECO:0000256" key="3">
    <source>
        <dbReference type="RuleBase" id="RU004019"/>
    </source>
</evidence>
<dbReference type="FunFam" id="1.10.150.50:FF:000014">
    <property type="entry name" value="Protein c-ets-1 isoform 1"/>
    <property type="match status" value="1"/>
</dbReference>
<comment type="caution">
    <text evidence="7">The sequence shown here is derived from an EMBL/GenBank/DDBJ whole genome shotgun (WGS) entry which is preliminary data.</text>
</comment>
<proteinExistence type="inferred from homology"/>
<keyword evidence="8" id="KW-1185">Reference proteome</keyword>
<evidence type="ECO:0008006" key="9">
    <source>
        <dbReference type="Google" id="ProtNLM"/>
    </source>
</evidence>
<reference evidence="7" key="1">
    <citation type="submission" date="2021-11" db="EMBL/GenBank/DDBJ databases">
        <authorList>
            <person name="Schell T."/>
        </authorList>
    </citation>
    <scope>NUCLEOTIDE SEQUENCE</scope>
    <source>
        <strain evidence="7">M5</strain>
    </source>
</reference>
<feature type="compositionally biased region" description="Low complexity" evidence="4">
    <location>
        <begin position="213"/>
        <end position="237"/>
    </location>
</feature>
<evidence type="ECO:0000256" key="1">
    <source>
        <dbReference type="ARBA" id="ARBA00005562"/>
    </source>
</evidence>
<dbReference type="PROSITE" id="PS00345">
    <property type="entry name" value="ETS_DOMAIN_1"/>
    <property type="match status" value="1"/>
</dbReference>
<dbReference type="Pfam" id="PF02198">
    <property type="entry name" value="SAM_PNT"/>
    <property type="match status" value="1"/>
</dbReference>
<comment type="subcellular location">
    <subcellularLocation>
        <location evidence="3">Nucleus</location>
    </subcellularLocation>
</comment>
<dbReference type="InterPro" id="IPR013761">
    <property type="entry name" value="SAM/pointed_sf"/>
</dbReference>
<dbReference type="PRINTS" id="PR00454">
    <property type="entry name" value="ETSDOMAIN"/>
</dbReference>
<name>A0A8J2RUS9_9CRUS</name>
<feature type="compositionally biased region" description="Gly residues" evidence="4">
    <location>
        <begin position="185"/>
        <end position="195"/>
    </location>
</feature>
<dbReference type="InterPro" id="IPR000418">
    <property type="entry name" value="Ets_dom"/>
</dbReference>
<dbReference type="Pfam" id="PF00178">
    <property type="entry name" value="Ets"/>
    <property type="match status" value="1"/>
</dbReference>
<dbReference type="GO" id="GO:0030154">
    <property type="term" value="P:cell differentiation"/>
    <property type="evidence" value="ECO:0007669"/>
    <property type="project" value="TreeGrafter"/>
</dbReference>
<dbReference type="Proteomes" id="UP000789390">
    <property type="component" value="Unassembled WGS sequence"/>
</dbReference>
<evidence type="ECO:0000259" key="6">
    <source>
        <dbReference type="PROSITE" id="PS51433"/>
    </source>
</evidence>
<feature type="domain" description="ETS" evidence="5">
    <location>
        <begin position="496"/>
        <end position="576"/>
    </location>
</feature>
<organism evidence="7 8">
    <name type="scientific">Daphnia galeata</name>
    <dbReference type="NCBI Taxonomy" id="27404"/>
    <lineage>
        <taxon>Eukaryota</taxon>
        <taxon>Metazoa</taxon>
        <taxon>Ecdysozoa</taxon>
        <taxon>Arthropoda</taxon>
        <taxon>Crustacea</taxon>
        <taxon>Branchiopoda</taxon>
        <taxon>Diplostraca</taxon>
        <taxon>Cladocera</taxon>
        <taxon>Anomopoda</taxon>
        <taxon>Daphniidae</taxon>
        <taxon>Daphnia</taxon>
    </lineage>
</organism>
<feature type="compositionally biased region" description="Polar residues" evidence="4">
    <location>
        <begin position="238"/>
        <end position="255"/>
    </location>
</feature>
<dbReference type="PANTHER" id="PTHR11849">
    <property type="entry name" value="ETS"/>
    <property type="match status" value="1"/>
</dbReference>
<accession>A0A8J2RUS9</accession>
<sequence length="604" mass="64683">MYIDCHPRLIMMGIKTMKPLNGTRCKDIPAQVPPLTPGTNKKMTEALKASFASWEKEQERLGIPKDPRLWSESDVSRWLNWAIKEFSLEGVVLQHFRMRGRDMCAMGKENFLARTPPFMGDILWEHLEILQKDVERAALGSVPANFYESICVPVPDLRDFLAGSSANNNSGNSNNNNNNSNSNSIGGGGGGGGGFSPPPPPPPAVSSSGGGSSNSVSNASTPAGSSSTTSHPSSAQPQVSSGSPPLSVIGSSIQPVSPPTPPTPPTLKMMTSVATISQQQQQQQLNNVLSSMNPSRLAVSSSSNGVTYLEGGYSSLGDPMQSGMGEMVPGSGSSAVVQQHHPHQQQQQHQEVVDSPFGVGRYPGHDGGYVSDPYGATTPGGGHPAYGEHSPFQTVPNLGGGGGPNDPWVPPGDLGGHHNGMQAQHHPAAYMNNHGGMGPQRGGNDPVLGGHMHQLSSHSPTMGSPESKPVIQASMLAAYQGGPPGSGPCFTGSGPIQLWQFLLELLTDKSCQSFISWTGDGWEFKLSDPDEVARRWGIRKNKPKMNYEKLSRGLRYYYDKNIIHKTAGKRYVYRFVCDLQNLLGYTAEELHAMVDLKPDKKDDE</sequence>
<dbReference type="Gene3D" id="1.10.150.50">
    <property type="entry name" value="Transcription Factor, Ets-1"/>
    <property type="match status" value="1"/>
</dbReference>
<feature type="compositionally biased region" description="Pro residues" evidence="4">
    <location>
        <begin position="256"/>
        <end position="265"/>
    </location>
</feature>
<feature type="region of interest" description="Disordered" evidence="4">
    <location>
        <begin position="168"/>
        <end position="268"/>
    </location>
</feature>
<keyword evidence="2 3" id="KW-0238">DNA-binding</keyword>
<feature type="domain" description="PNT" evidence="6">
    <location>
        <begin position="49"/>
        <end position="134"/>
    </location>
</feature>
<dbReference type="SMART" id="SM00251">
    <property type="entry name" value="SAM_PNT"/>
    <property type="match status" value="1"/>
</dbReference>
<dbReference type="PANTHER" id="PTHR11849:SF289">
    <property type="entry name" value="ETS-LIKE PROTEIN POINTED"/>
    <property type="match status" value="1"/>
</dbReference>
<evidence type="ECO:0000259" key="5">
    <source>
        <dbReference type="PROSITE" id="PS50061"/>
    </source>
</evidence>
<evidence type="ECO:0000313" key="8">
    <source>
        <dbReference type="Proteomes" id="UP000789390"/>
    </source>
</evidence>
<feature type="region of interest" description="Disordered" evidence="4">
    <location>
        <begin position="328"/>
        <end position="349"/>
    </location>
</feature>
<dbReference type="SUPFAM" id="SSF46785">
    <property type="entry name" value="Winged helix' DNA-binding domain"/>
    <property type="match status" value="1"/>
</dbReference>
<evidence type="ECO:0000313" key="7">
    <source>
        <dbReference type="EMBL" id="CAH0105248.1"/>
    </source>
</evidence>
<dbReference type="CDD" id="cd08533">
    <property type="entry name" value="SAM_PNT-ETS-1_2"/>
    <property type="match status" value="1"/>
</dbReference>